<evidence type="ECO:0000256" key="2">
    <source>
        <dbReference type="SAM" id="Phobius"/>
    </source>
</evidence>
<gene>
    <name evidence="3" type="ORF">DXG03_003110</name>
</gene>
<keyword evidence="2" id="KW-0472">Membrane</keyword>
<feature type="transmembrane region" description="Helical" evidence="2">
    <location>
        <begin position="20"/>
        <end position="42"/>
    </location>
</feature>
<dbReference type="OrthoDB" id="3249582at2759"/>
<reference evidence="3" key="2">
    <citation type="submission" date="2021-10" db="EMBL/GenBank/DDBJ databases">
        <title>Phylogenomics reveals ancestral predisposition of the termite-cultivated fungus Termitomyces towards a domesticated lifestyle.</title>
        <authorList>
            <person name="Auxier B."/>
            <person name="Grum-Grzhimaylo A."/>
            <person name="Cardenas M.E."/>
            <person name="Lodge J.D."/>
            <person name="Laessoe T."/>
            <person name="Pedersen O."/>
            <person name="Smith M.E."/>
            <person name="Kuyper T.W."/>
            <person name="Franco-Molano E.A."/>
            <person name="Baroni T.J."/>
            <person name="Aanen D.K."/>
        </authorList>
    </citation>
    <scope>NUCLEOTIDE SEQUENCE</scope>
    <source>
        <strain evidence="3">AP01</strain>
        <tissue evidence="3">Mycelium</tissue>
    </source>
</reference>
<organism evidence="3 4">
    <name type="scientific">Asterophora parasitica</name>
    <dbReference type="NCBI Taxonomy" id="117018"/>
    <lineage>
        <taxon>Eukaryota</taxon>
        <taxon>Fungi</taxon>
        <taxon>Dikarya</taxon>
        <taxon>Basidiomycota</taxon>
        <taxon>Agaricomycotina</taxon>
        <taxon>Agaricomycetes</taxon>
        <taxon>Agaricomycetidae</taxon>
        <taxon>Agaricales</taxon>
        <taxon>Tricholomatineae</taxon>
        <taxon>Lyophyllaceae</taxon>
        <taxon>Asterophora</taxon>
    </lineage>
</organism>
<name>A0A9P7GF65_9AGAR</name>
<feature type="region of interest" description="Disordered" evidence="1">
    <location>
        <begin position="183"/>
        <end position="231"/>
    </location>
</feature>
<feature type="region of interest" description="Disordered" evidence="1">
    <location>
        <begin position="144"/>
        <end position="171"/>
    </location>
</feature>
<keyword evidence="2" id="KW-1133">Transmembrane helix</keyword>
<sequence>MNVSRFVGTIVRKQVFVQIYAWFIYVHLLLSIGVTGYLLYMVTHFSKNATAKACQETIQNQQAKEQCTGLLDVARSVYFVVKNEKRSARASRLDNEEAFALVSKSKGRYSSLPGDHDESIPVYAGREEFDPYDGLTQVRRSTAYDGVPSHPDGVGYGGGNWKHSDISTEEKTQMKQRDYMEEAMEQNGEETGLRLEPSRRVPPTILTPGLEARDDLPRYTLSDPSPIPASK</sequence>
<feature type="compositionally biased region" description="Basic and acidic residues" evidence="1">
    <location>
        <begin position="162"/>
        <end position="171"/>
    </location>
</feature>
<accession>A0A9P7GF65</accession>
<dbReference type="AlphaFoldDB" id="A0A9P7GF65"/>
<evidence type="ECO:0000313" key="3">
    <source>
        <dbReference type="EMBL" id="KAG5648499.1"/>
    </source>
</evidence>
<evidence type="ECO:0000313" key="4">
    <source>
        <dbReference type="Proteomes" id="UP000775547"/>
    </source>
</evidence>
<comment type="caution">
    <text evidence="3">The sequence shown here is derived from an EMBL/GenBank/DDBJ whole genome shotgun (WGS) entry which is preliminary data.</text>
</comment>
<reference evidence="3" key="1">
    <citation type="submission" date="2020-07" db="EMBL/GenBank/DDBJ databases">
        <authorList>
            <person name="Nieuwenhuis M."/>
            <person name="Van De Peppel L.J.J."/>
        </authorList>
    </citation>
    <scope>NUCLEOTIDE SEQUENCE</scope>
    <source>
        <strain evidence="3">AP01</strain>
        <tissue evidence="3">Mycelium</tissue>
    </source>
</reference>
<evidence type="ECO:0000256" key="1">
    <source>
        <dbReference type="SAM" id="MobiDB-lite"/>
    </source>
</evidence>
<protein>
    <submittedName>
        <fullName evidence="3">Uncharacterized protein</fullName>
    </submittedName>
</protein>
<keyword evidence="2" id="KW-0812">Transmembrane</keyword>
<keyword evidence="4" id="KW-1185">Reference proteome</keyword>
<dbReference type="EMBL" id="JABCKV010000002">
    <property type="protein sequence ID" value="KAG5648499.1"/>
    <property type="molecule type" value="Genomic_DNA"/>
</dbReference>
<dbReference type="Proteomes" id="UP000775547">
    <property type="component" value="Unassembled WGS sequence"/>
</dbReference>
<proteinExistence type="predicted"/>